<name>A0ABY2LTK2_9LEPT</name>
<reference evidence="3" key="1">
    <citation type="journal article" date="2019" name="PLoS Negl. Trop. Dis.">
        <title>Revisiting the worldwide diversity of Leptospira species in the environment.</title>
        <authorList>
            <person name="Vincent A.T."/>
            <person name="Schiettekatte O."/>
            <person name="Bourhy P."/>
            <person name="Veyrier F.J."/>
            <person name="Picardeau M."/>
        </authorList>
    </citation>
    <scope>NUCLEOTIDE SEQUENCE [LARGE SCALE GENOMIC DNA]</scope>
    <source>
        <strain evidence="3">201800278</strain>
    </source>
</reference>
<accession>A0ABY2LTK2</accession>
<dbReference type="Proteomes" id="UP000297465">
    <property type="component" value="Unassembled WGS sequence"/>
</dbReference>
<dbReference type="SUPFAM" id="SSF101960">
    <property type="entry name" value="Stabilizer of iron transporter SufD"/>
    <property type="match status" value="1"/>
</dbReference>
<comment type="caution">
    <text evidence="2">The sequence shown here is derived from an EMBL/GenBank/DDBJ whole genome shotgun (WGS) entry which is preliminary data.</text>
</comment>
<evidence type="ECO:0000259" key="1">
    <source>
        <dbReference type="Pfam" id="PF01458"/>
    </source>
</evidence>
<dbReference type="PANTHER" id="PTHR43575">
    <property type="entry name" value="PROTEIN ABCI7, CHLOROPLASTIC"/>
    <property type="match status" value="1"/>
</dbReference>
<proteinExistence type="predicted"/>
<keyword evidence="3" id="KW-1185">Reference proteome</keyword>
<gene>
    <name evidence="2" type="ORF">EHQ31_02195</name>
</gene>
<dbReference type="InterPro" id="IPR000825">
    <property type="entry name" value="SUF_FeS_clus_asmbl_SufBD_core"/>
</dbReference>
<organism evidence="2 3">
    <name type="scientific">Leptospira montravelensis</name>
    <dbReference type="NCBI Taxonomy" id="2484961"/>
    <lineage>
        <taxon>Bacteria</taxon>
        <taxon>Pseudomonadati</taxon>
        <taxon>Spirochaetota</taxon>
        <taxon>Spirochaetia</taxon>
        <taxon>Leptospirales</taxon>
        <taxon>Leptospiraceae</taxon>
        <taxon>Leptospira</taxon>
    </lineage>
</organism>
<dbReference type="Pfam" id="PF01458">
    <property type="entry name" value="SUFBD_core"/>
    <property type="match status" value="1"/>
</dbReference>
<sequence>MNSSLTKNRLVLTKDKHTDFKNSLLDIWNQLEIPKESDESWRKFPIASVDWKELQFDSENIATSGSEKEYEEYSLPEKTIDSILSALLKYTPKNYFAYLSLVTAPYYEIILLDEGESIFSFEEEGDEPRHSVRIFYLQKGKTNKTEIQLQNFHTSENLHMSSSLDFFIAEDSSYLEILDRETSDMDLYRFRNVCLLTHSDSNIKYHYYPIGGFRSKLFLDAHLLGKGAEVTVDGVSALGGRNLKDLDMEMFHHADHTTSKISYKAIVTDKSHHIFTGNLIIPPNLKKVTAHQESFNLSLNKKARAEANPKLEVLAEDVSCTHGATVGDIDEEQYFYLLSRGLTPEDSKALLVTAFYGETIHSIGFSEDVKLALETRIKEILVGGK</sequence>
<evidence type="ECO:0000313" key="3">
    <source>
        <dbReference type="Proteomes" id="UP000297465"/>
    </source>
</evidence>
<evidence type="ECO:0000313" key="2">
    <source>
        <dbReference type="EMBL" id="TGL05550.1"/>
    </source>
</evidence>
<dbReference type="PANTHER" id="PTHR43575:SF1">
    <property type="entry name" value="PROTEIN ABCI7, CHLOROPLASTIC"/>
    <property type="match status" value="1"/>
</dbReference>
<dbReference type="RefSeq" id="WP_135569159.1">
    <property type="nucleotide sequence ID" value="NZ_RQFN01000011.1"/>
</dbReference>
<feature type="domain" description="SUF system FeS cluster assembly SufBD core" evidence="1">
    <location>
        <begin position="156"/>
        <end position="355"/>
    </location>
</feature>
<protein>
    <submittedName>
        <fullName evidence="2">SufD family Fe-S cluster assembly protein</fullName>
    </submittedName>
</protein>
<dbReference type="InterPro" id="IPR037284">
    <property type="entry name" value="SUF_FeS_clus_asmbl_SufBD_sf"/>
</dbReference>
<dbReference type="InterPro" id="IPR055346">
    <property type="entry name" value="Fe-S_cluster_assembly_SufBD"/>
</dbReference>
<dbReference type="EMBL" id="RQFO01000004">
    <property type="protein sequence ID" value="TGL05550.1"/>
    <property type="molecule type" value="Genomic_DNA"/>
</dbReference>